<proteinExistence type="predicted"/>
<feature type="compositionally biased region" description="Acidic residues" evidence="1">
    <location>
        <begin position="1"/>
        <end position="29"/>
    </location>
</feature>
<evidence type="ECO:0000313" key="4">
    <source>
        <dbReference type="Proteomes" id="UP000663854"/>
    </source>
</evidence>
<evidence type="ECO:0000313" key="5">
    <source>
        <dbReference type="Proteomes" id="UP000663870"/>
    </source>
</evidence>
<name>A0A815SRK8_9BILA</name>
<comment type="caution">
    <text evidence="2">The sequence shown here is derived from an EMBL/GenBank/DDBJ whole genome shotgun (WGS) entry which is preliminary data.</text>
</comment>
<evidence type="ECO:0008006" key="6">
    <source>
        <dbReference type="Google" id="ProtNLM"/>
    </source>
</evidence>
<dbReference type="Proteomes" id="UP000663854">
    <property type="component" value="Unassembled WGS sequence"/>
</dbReference>
<sequence length="95" mass="11217">MSDDDMVDNDDYDNDYDNENENEEPDNDLENQYYYSEALNEDDPDAALESFKNVLALEKRLGTKGDWGFKSLEQIVKIYLKKKNFNLMLTNYIEL</sequence>
<gene>
    <name evidence="3" type="ORF">JXQ802_LOCUS54708</name>
    <name evidence="2" type="ORF">PYM288_LOCUS38215</name>
</gene>
<protein>
    <recommendedName>
        <fullName evidence="6">COP9 signalosome complex subunit 2</fullName>
    </recommendedName>
</protein>
<keyword evidence="5" id="KW-1185">Reference proteome</keyword>
<feature type="region of interest" description="Disordered" evidence="1">
    <location>
        <begin position="1"/>
        <end position="30"/>
    </location>
</feature>
<dbReference type="Proteomes" id="UP000663870">
    <property type="component" value="Unassembled WGS sequence"/>
</dbReference>
<accession>A0A815SRK8</accession>
<dbReference type="AlphaFoldDB" id="A0A815SRK8"/>
<evidence type="ECO:0000313" key="3">
    <source>
        <dbReference type="EMBL" id="CAF1651935.1"/>
    </source>
</evidence>
<dbReference type="EMBL" id="CAJNOH010009046">
    <property type="protein sequence ID" value="CAF1491552.1"/>
    <property type="molecule type" value="Genomic_DNA"/>
</dbReference>
<dbReference type="EMBL" id="CAJNOL010010794">
    <property type="protein sequence ID" value="CAF1651935.1"/>
    <property type="molecule type" value="Genomic_DNA"/>
</dbReference>
<reference evidence="2" key="1">
    <citation type="submission" date="2021-02" db="EMBL/GenBank/DDBJ databases">
        <authorList>
            <person name="Nowell W R."/>
        </authorList>
    </citation>
    <scope>NUCLEOTIDE SEQUENCE</scope>
</reference>
<evidence type="ECO:0000256" key="1">
    <source>
        <dbReference type="SAM" id="MobiDB-lite"/>
    </source>
</evidence>
<evidence type="ECO:0000313" key="2">
    <source>
        <dbReference type="EMBL" id="CAF1491552.1"/>
    </source>
</evidence>
<dbReference type="PANTHER" id="PTHR10678">
    <property type="entry name" value="26S PROTEASOME NON-ATPASE REGULATORY SUBUNIT 11/COP9 SIGNALOSOME COMPLEX SUBUNIT 2"/>
    <property type="match status" value="1"/>
</dbReference>
<dbReference type="InterPro" id="IPR050871">
    <property type="entry name" value="26S_Proteasome/COP9_Components"/>
</dbReference>
<organism evidence="2 4">
    <name type="scientific">Rotaria sordida</name>
    <dbReference type="NCBI Taxonomy" id="392033"/>
    <lineage>
        <taxon>Eukaryota</taxon>
        <taxon>Metazoa</taxon>
        <taxon>Spiralia</taxon>
        <taxon>Gnathifera</taxon>
        <taxon>Rotifera</taxon>
        <taxon>Eurotatoria</taxon>
        <taxon>Bdelloidea</taxon>
        <taxon>Philodinida</taxon>
        <taxon>Philodinidae</taxon>
        <taxon>Rotaria</taxon>
    </lineage>
</organism>